<evidence type="ECO:0000313" key="12">
    <source>
        <dbReference type="Proteomes" id="UP000004394"/>
    </source>
</evidence>
<evidence type="ECO:0000256" key="3">
    <source>
        <dbReference type="ARBA" id="ARBA00022692"/>
    </source>
</evidence>
<dbReference type="Pfam" id="PF00884">
    <property type="entry name" value="Sulfatase"/>
    <property type="match status" value="1"/>
</dbReference>
<protein>
    <submittedName>
        <fullName evidence="11">Arylsulfatase</fullName>
        <ecNumber evidence="11">3.1.6.-</ecNumber>
    </submittedName>
</protein>
<dbReference type="AlphaFoldDB" id="E0NT21"/>
<feature type="binding site" evidence="8">
    <location>
        <position position="484"/>
    </location>
    <ligand>
        <name>Mn(2+)</name>
        <dbReference type="ChEBI" id="CHEBI:29035"/>
    </ligand>
</feature>
<dbReference type="GO" id="GO:0016787">
    <property type="term" value="F:hydrolase activity"/>
    <property type="evidence" value="ECO:0007669"/>
    <property type="project" value="UniProtKB-KW"/>
</dbReference>
<evidence type="ECO:0000256" key="6">
    <source>
        <dbReference type="PIRSR" id="PIRSR005091-1"/>
    </source>
</evidence>
<dbReference type="Gene3D" id="3.40.720.10">
    <property type="entry name" value="Alkaline Phosphatase, subunit A"/>
    <property type="match status" value="1"/>
</dbReference>
<keyword evidence="5 9" id="KW-0472">Membrane</keyword>
<dbReference type="InterPro" id="IPR017850">
    <property type="entry name" value="Alkaline_phosphatase_core_sf"/>
</dbReference>
<dbReference type="HOGENOM" id="CLU_014653_3_1_10"/>
<dbReference type="BioCyc" id="PMAR862515-HMP:GMOO-1270-MONOMER"/>
<evidence type="ECO:0000256" key="1">
    <source>
        <dbReference type="ARBA" id="ARBA00004651"/>
    </source>
</evidence>
<evidence type="ECO:0000313" key="11">
    <source>
        <dbReference type="EMBL" id="EFM01760.1"/>
    </source>
</evidence>
<dbReference type="EC" id="3.1.6.-" evidence="11"/>
<dbReference type="PANTHER" id="PTHR47371:SF3">
    <property type="entry name" value="PHOSPHOGLYCEROL TRANSFERASE I"/>
    <property type="match status" value="1"/>
</dbReference>
<evidence type="ECO:0000256" key="4">
    <source>
        <dbReference type="ARBA" id="ARBA00022989"/>
    </source>
</evidence>
<dbReference type="PIRSF" id="PIRSF005091">
    <property type="entry name" value="Mmb_sulf_HI1246"/>
    <property type="match status" value="1"/>
</dbReference>
<proteinExistence type="predicted"/>
<keyword evidence="3 9" id="KW-0812">Transmembrane</keyword>
<dbReference type="GO" id="GO:0005886">
    <property type="term" value="C:plasma membrane"/>
    <property type="evidence" value="ECO:0007669"/>
    <property type="project" value="UniProtKB-SubCell"/>
</dbReference>
<keyword evidence="7" id="KW-0479">Metal-binding</keyword>
<dbReference type="STRING" id="862515.HMPREF0658_1248"/>
<feature type="active site" evidence="6">
    <location>
        <position position="318"/>
    </location>
</feature>
<evidence type="ECO:0000256" key="8">
    <source>
        <dbReference type="PIRSR" id="PIRSR005091-3"/>
    </source>
</evidence>
<feature type="binding site" evidence="7">
    <location>
        <position position="435"/>
    </location>
    <ligand>
        <name>substrate</name>
    </ligand>
</feature>
<organism evidence="11 12">
    <name type="scientific">Hoylesella marshii DSM 16973 = JCM 13450</name>
    <dbReference type="NCBI Taxonomy" id="862515"/>
    <lineage>
        <taxon>Bacteria</taxon>
        <taxon>Pseudomonadati</taxon>
        <taxon>Bacteroidota</taxon>
        <taxon>Bacteroidia</taxon>
        <taxon>Bacteroidales</taxon>
        <taxon>Prevotellaceae</taxon>
        <taxon>Hoylesella</taxon>
    </lineage>
</organism>
<dbReference type="CDD" id="cd16015">
    <property type="entry name" value="LTA_synthase"/>
    <property type="match status" value="1"/>
</dbReference>
<feature type="transmembrane region" description="Helical" evidence="9">
    <location>
        <begin position="170"/>
        <end position="189"/>
    </location>
</feature>
<feature type="binding site" evidence="8">
    <location>
        <position position="278"/>
    </location>
    <ligand>
        <name>Mn(2+)</name>
        <dbReference type="ChEBI" id="CHEBI:29035"/>
    </ligand>
</feature>
<dbReference type="Proteomes" id="UP000004394">
    <property type="component" value="Unassembled WGS sequence"/>
</dbReference>
<sequence length="611" mass="68748">MKGRVIRFFTLYGLWVLLFAIQKPLFMALYPSFFAGIPVANWLNVVAHGLVLDLSMAAYLTVFPGLFLLLSVWTERPWLYKVARIYFGIAATLISLAFVANLALYEYWGFPLDSTPLFYLFSSPKAAFASVSIGYILLGVGAFALYAYLIYRIMRACFRPIRTDFKRWGATFMLLLLTGLLFIPIRGGVTVGTNNTGKAFFSDNMRLNHAAVNPLFSFFESVSHQENFAEQYRFMPADEAQKIFRDMQDRSIATPNIPPKRLCLLNTTRPNVVIVILESFSSKLMGELGGRTDVAVNLDRIARKGVLFTRFYANSFRTDRGLVAVLSGYPAQPTMSIMKYPHKTASLPSIAQSLRRVGYNTRYFYGGDADFTNMRSYLVSSGFQDIISDTDFPLSSRMSKWGVADHLVFRRLLDDIRADHTDKPMLRVLQTSSSHEPFDVPYKRLSDIRLNAFAYTDDCVGRFVAELCRLPAWKNTLLVLVPDHLGAYPENIDNLSLERFQIPLILSGGAVKKPCRLDVIGSQQDIAATLLAQLGVSHKAFLFSKDMTDASSPHFAFFTIPDAFGLVTDDNQLIFDNQSGRIVVDNGAHKGTNLRKGQAYLQTLYDDIAHR</sequence>
<feature type="binding site" evidence="8">
    <location>
        <position position="318"/>
    </location>
    <ligand>
        <name>Mn(2+)</name>
        <dbReference type="ChEBI" id="CHEBI:29035"/>
    </ligand>
</feature>
<feature type="transmembrane region" description="Helical" evidence="9">
    <location>
        <begin position="128"/>
        <end position="149"/>
    </location>
</feature>
<comment type="subcellular location">
    <subcellularLocation>
        <location evidence="1">Cell membrane</location>
        <topology evidence="1">Multi-pass membrane protein</topology>
    </subcellularLocation>
</comment>
<dbReference type="RefSeq" id="WP_006949268.1">
    <property type="nucleotide sequence ID" value="NZ_GL397214.1"/>
</dbReference>
<evidence type="ECO:0000256" key="5">
    <source>
        <dbReference type="ARBA" id="ARBA00023136"/>
    </source>
</evidence>
<gene>
    <name evidence="11" type="ORF">HMPREF0658_1248</name>
</gene>
<keyword evidence="12" id="KW-1185">Reference proteome</keyword>
<keyword evidence="2" id="KW-1003">Cell membrane</keyword>
<evidence type="ECO:0000256" key="7">
    <source>
        <dbReference type="PIRSR" id="PIRSR005091-2"/>
    </source>
</evidence>
<dbReference type="InterPro" id="IPR012160">
    <property type="entry name" value="LtaS-like"/>
</dbReference>
<dbReference type="InterPro" id="IPR000917">
    <property type="entry name" value="Sulfatase_N"/>
</dbReference>
<accession>E0NT21</accession>
<dbReference type="SUPFAM" id="SSF53649">
    <property type="entry name" value="Alkaline phosphatase-like"/>
    <property type="match status" value="1"/>
</dbReference>
<comment type="caution">
    <text evidence="11">The sequence shown here is derived from an EMBL/GenBank/DDBJ whole genome shotgun (WGS) entry which is preliminary data.</text>
</comment>
<feature type="transmembrane region" description="Helical" evidence="9">
    <location>
        <begin position="54"/>
        <end position="73"/>
    </location>
</feature>
<evidence type="ECO:0000259" key="10">
    <source>
        <dbReference type="Pfam" id="PF00884"/>
    </source>
</evidence>
<keyword evidence="11" id="KW-0378">Hydrolase</keyword>
<feature type="transmembrane region" description="Helical" evidence="9">
    <location>
        <begin position="12"/>
        <end position="34"/>
    </location>
</feature>
<evidence type="ECO:0000256" key="2">
    <source>
        <dbReference type="ARBA" id="ARBA00022475"/>
    </source>
</evidence>
<dbReference type="GO" id="GO:0046872">
    <property type="term" value="F:metal ion binding"/>
    <property type="evidence" value="ECO:0007669"/>
    <property type="project" value="UniProtKB-KW"/>
</dbReference>
<reference evidence="11" key="1">
    <citation type="submission" date="2010-07" db="EMBL/GenBank/DDBJ databases">
        <authorList>
            <person name="Muzny D."/>
            <person name="Qin X."/>
            <person name="Deng J."/>
            <person name="Jiang H."/>
            <person name="Liu Y."/>
            <person name="Qu J."/>
            <person name="Song X.-Z."/>
            <person name="Zhang L."/>
            <person name="Thornton R."/>
            <person name="Coyle M."/>
            <person name="Francisco L."/>
            <person name="Jackson L."/>
            <person name="Javaid M."/>
            <person name="Korchina V."/>
            <person name="Kovar C."/>
            <person name="Mata R."/>
            <person name="Mathew T."/>
            <person name="Ngo R."/>
            <person name="Nguyen L."/>
            <person name="Nguyen N."/>
            <person name="Okwuonu G."/>
            <person name="Ongeri F."/>
            <person name="Pham C."/>
            <person name="Simmons D."/>
            <person name="Wilczek-Boney K."/>
            <person name="Hale W."/>
            <person name="Jakkamsetti A."/>
            <person name="Pham P."/>
            <person name="Ruth R."/>
            <person name="San Lucas F."/>
            <person name="Warren J."/>
            <person name="Zhang J."/>
            <person name="Zhao Z."/>
            <person name="Zhou C."/>
            <person name="Zhu D."/>
            <person name="Lee S."/>
            <person name="Bess C."/>
            <person name="Blankenburg K."/>
            <person name="Forbes L."/>
            <person name="Fu Q."/>
            <person name="Gubbala S."/>
            <person name="Hirani K."/>
            <person name="Jayaseelan J.C."/>
            <person name="Lara F."/>
            <person name="Munidasa M."/>
            <person name="Palculict T."/>
            <person name="Patil S."/>
            <person name="Pu L.-L."/>
            <person name="Saada N."/>
            <person name="Tang L."/>
            <person name="Weissenberger G."/>
            <person name="Zhu Y."/>
            <person name="Hemphill L."/>
            <person name="Shang Y."/>
            <person name="Youmans B."/>
            <person name="Ayvaz T."/>
            <person name="Ross M."/>
            <person name="Santibanez J."/>
            <person name="Aqrawi P."/>
            <person name="Gross S."/>
            <person name="Joshi V."/>
            <person name="Fowler G."/>
            <person name="Nazareth L."/>
            <person name="Reid J."/>
            <person name="Worley K."/>
            <person name="Petrosino J."/>
            <person name="Highlander S."/>
            <person name="Gibbs R."/>
        </authorList>
    </citation>
    <scope>NUCLEOTIDE SEQUENCE [LARGE SCALE GENOMIC DNA]</scope>
    <source>
        <strain evidence="11">DSM 16973</strain>
    </source>
</reference>
<name>E0NT21_9BACT</name>
<dbReference type="eggNOG" id="COG1368">
    <property type="taxonomic scope" value="Bacteria"/>
</dbReference>
<keyword evidence="7" id="KW-0464">Manganese</keyword>
<feature type="domain" description="Sulfatase N-terminal" evidence="10">
    <location>
        <begin position="270"/>
        <end position="536"/>
    </location>
</feature>
<feature type="binding site" evidence="8">
    <location>
        <position position="483"/>
    </location>
    <ligand>
        <name>Mn(2+)</name>
        <dbReference type="ChEBI" id="CHEBI:29035"/>
    </ligand>
</feature>
<dbReference type="EMBL" id="AEEI01000043">
    <property type="protein sequence ID" value="EFM01760.1"/>
    <property type="molecule type" value="Genomic_DNA"/>
</dbReference>
<keyword evidence="4 9" id="KW-1133">Transmembrane helix</keyword>
<dbReference type="PANTHER" id="PTHR47371">
    <property type="entry name" value="LIPOTEICHOIC ACID SYNTHASE"/>
    <property type="match status" value="1"/>
</dbReference>
<dbReference type="Gene3D" id="3.30.1120.80">
    <property type="match status" value="1"/>
</dbReference>
<evidence type="ECO:0000256" key="9">
    <source>
        <dbReference type="SAM" id="Phobius"/>
    </source>
</evidence>
<dbReference type="InterPro" id="IPR050448">
    <property type="entry name" value="OpgB/LTA_synthase_biosynth"/>
</dbReference>
<feature type="transmembrane region" description="Helical" evidence="9">
    <location>
        <begin position="85"/>
        <end position="108"/>
    </location>
</feature>